<dbReference type="PANTHER" id="PTHR34220:SF7">
    <property type="entry name" value="SENSOR HISTIDINE KINASE YPDA"/>
    <property type="match status" value="1"/>
</dbReference>
<dbReference type="SUPFAM" id="SSF158472">
    <property type="entry name" value="HAMP domain-like"/>
    <property type="match status" value="1"/>
</dbReference>
<evidence type="ECO:0000256" key="2">
    <source>
        <dbReference type="ARBA" id="ARBA00022475"/>
    </source>
</evidence>
<sequence>MLERYNRLSTFVKINLILVMMLLPLLVLNYLSNQTSNKVVRNEILRSSETYLALLTNQIDTTMNQMSTFVLGMNRDSAVRSYLNYEVFQEPYDKLVVVSNILEKLNLNSSSMPWTNQIAVYSPISEEAISTSGKVIYDAAFLKEHMNTNWELLPEDYRYGHPYFIRHFIEPRYSVNRPLSSYQLITEITFPVYELVKSLDQFKNKGNVHDPFLFKPGEKAIINTSSNTAFINTMVDHLLDTKMSTSGYETIVMQNNKYIVTYQLSSALGWYLVDYVPLDEVLAPINRSSHIFVGSVIILVFLGLAVSYFIYRNVQIPIIKLLSGARAIARGDFSTQISYRARNEFYFLILQFNTMATQIKELIETVYESKIRLQEATLKQLQSQVDPHFLYNSLNFIQYSAKNHDEEAVISMTLQLGAYYRYATRLGEATTTLQEEMNLIKSYLEIHKLRMYDMDYEIVLPPSMNTVEIPRLILQPVVENAIVHGISNRSQASFIKVSAESVNEFHRITVEDNGPGLTSIEQEELLARIMHSSNDHNMCGLWNVAQRLILKFGEEAGVSMEQSSYGGLKLTLYWPNYDSKDGI</sequence>
<dbReference type="GO" id="GO:0005886">
    <property type="term" value="C:plasma membrane"/>
    <property type="evidence" value="ECO:0007669"/>
    <property type="project" value="UniProtKB-SubCell"/>
</dbReference>
<keyword evidence="7" id="KW-0812">Transmembrane</keyword>
<evidence type="ECO:0000313" key="10">
    <source>
        <dbReference type="Proteomes" id="UP000517523"/>
    </source>
</evidence>
<keyword evidence="6 7" id="KW-0472">Membrane</keyword>
<dbReference type="InterPro" id="IPR036890">
    <property type="entry name" value="HATPase_C_sf"/>
</dbReference>
<evidence type="ECO:0000256" key="1">
    <source>
        <dbReference type="ARBA" id="ARBA00004651"/>
    </source>
</evidence>
<dbReference type="CDD" id="cd06225">
    <property type="entry name" value="HAMP"/>
    <property type="match status" value="1"/>
</dbReference>
<dbReference type="AlphaFoldDB" id="A0A839TFN3"/>
<evidence type="ECO:0000256" key="3">
    <source>
        <dbReference type="ARBA" id="ARBA00022553"/>
    </source>
</evidence>
<feature type="transmembrane region" description="Helical" evidence="7">
    <location>
        <begin position="291"/>
        <end position="311"/>
    </location>
</feature>
<evidence type="ECO:0000259" key="8">
    <source>
        <dbReference type="PROSITE" id="PS50885"/>
    </source>
</evidence>
<keyword evidence="2" id="KW-1003">Cell membrane</keyword>
<evidence type="ECO:0000256" key="5">
    <source>
        <dbReference type="ARBA" id="ARBA00022777"/>
    </source>
</evidence>
<feature type="transmembrane region" description="Helical" evidence="7">
    <location>
        <begin position="12"/>
        <end position="31"/>
    </location>
</feature>
<dbReference type="Gene3D" id="3.30.565.10">
    <property type="entry name" value="Histidine kinase-like ATPase, C-terminal domain"/>
    <property type="match status" value="1"/>
</dbReference>
<dbReference type="Pfam" id="PF00672">
    <property type="entry name" value="HAMP"/>
    <property type="match status" value="1"/>
</dbReference>
<dbReference type="SUPFAM" id="SSF55874">
    <property type="entry name" value="ATPase domain of HSP90 chaperone/DNA topoisomerase II/histidine kinase"/>
    <property type="match status" value="1"/>
</dbReference>
<evidence type="ECO:0000256" key="6">
    <source>
        <dbReference type="ARBA" id="ARBA00023136"/>
    </source>
</evidence>
<proteinExistence type="predicted"/>
<dbReference type="InterPro" id="IPR003660">
    <property type="entry name" value="HAMP_dom"/>
</dbReference>
<dbReference type="EC" id="2.7.13.3" evidence="9"/>
<dbReference type="RefSeq" id="WP_183577009.1">
    <property type="nucleotide sequence ID" value="NZ_JACHXJ010000001.1"/>
</dbReference>
<keyword evidence="4 9" id="KW-0808">Transferase</keyword>
<organism evidence="9 10">
    <name type="scientific">Paenibacillus rhizosphaerae</name>
    <dbReference type="NCBI Taxonomy" id="297318"/>
    <lineage>
        <taxon>Bacteria</taxon>
        <taxon>Bacillati</taxon>
        <taxon>Bacillota</taxon>
        <taxon>Bacilli</taxon>
        <taxon>Bacillales</taxon>
        <taxon>Paenibacillaceae</taxon>
        <taxon>Paenibacillus</taxon>
    </lineage>
</organism>
<dbReference type="Proteomes" id="UP000517523">
    <property type="component" value="Unassembled WGS sequence"/>
</dbReference>
<evidence type="ECO:0000313" key="9">
    <source>
        <dbReference type="EMBL" id="MBB3125402.1"/>
    </source>
</evidence>
<comment type="subcellular location">
    <subcellularLocation>
        <location evidence="1">Cell membrane</location>
        <topology evidence="1">Multi-pass membrane protein</topology>
    </subcellularLocation>
</comment>
<dbReference type="InterPro" id="IPR003594">
    <property type="entry name" value="HATPase_dom"/>
</dbReference>
<protein>
    <submittedName>
        <fullName evidence="9">Two-component system sensor histidine kinase YesM</fullName>
        <ecNumber evidence="9">2.7.13.3</ecNumber>
    </submittedName>
</protein>
<keyword evidence="7" id="KW-1133">Transmembrane helix</keyword>
<keyword evidence="5 9" id="KW-0418">Kinase</keyword>
<dbReference type="GO" id="GO:0000155">
    <property type="term" value="F:phosphorelay sensor kinase activity"/>
    <property type="evidence" value="ECO:0007669"/>
    <property type="project" value="InterPro"/>
</dbReference>
<dbReference type="InterPro" id="IPR050640">
    <property type="entry name" value="Bact_2-comp_sensor_kinase"/>
</dbReference>
<dbReference type="InterPro" id="IPR010559">
    <property type="entry name" value="Sig_transdc_His_kin_internal"/>
</dbReference>
<gene>
    <name evidence="9" type="ORF">FHS19_000056</name>
</gene>
<keyword evidence="3" id="KW-0597">Phosphoprotein</keyword>
<dbReference type="Pfam" id="PF02518">
    <property type="entry name" value="HATPase_c"/>
    <property type="match status" value="1"/>
</dbReference>
<dbReference type="Gene3D" id="6.10.340.10">
    <property type="match status" value="1"/>
</dbReference>
<evidence type="ECO:0000256" key="7">
    <source>
        <dbReference type="SAM" id="Phobius"/>
    </source>
</evidence>
<evidence type="ECO:0000256" key="4">
    <source>
        <dbReference type="ARBA" id="ARBA00022679"/>
    </source>
</evidence>
<dbReference type="PROSITE" id="PS50885">
    <property type="entry name" value="HAMP"/>
    <property type="match status" value="1"/>
</dbReference>
<feature type="domain" description="HAMP" evidence="8">
    <location>
        <begin position="312"/>
        <end position="364"/>
    </location>
</feature>
<reference evidence="9 10" key="1">
    <citation type="submission" date="2020-08" db="EMBL/GenBank/DDBJ databases">
        <title>Genomic Encyclopedia of Type Strains, Phase III (KMG-III): the genomes of soil and plant-associated and newly described type strains.</title>
        <authorList>
            <person name="Whitman W."/>
        </authorList>
    </citation>
    <scope>NUCLEOTIDE SEQUENCE [LARGE SCALE GENOMIC DNA]</scope>
    <source>
        <strain evidence="9 10">CECT 5831</strain>
    </source>
</reference>
<dbReference type="Pfam" id="PF06580">
    <property type="entry name" value="His_kinase"/>
    <property type="match status" value="1"/>
</dbReference>
<dbReference type="PANTHER" id="PTHR34220">
    <property type="entry name" value="SENSOR HISTIDINE KINASE YPDA"/>
    <property type="match status" value="1"/>
</dbReference>
<accession>A0A839TFN3</accession>
<comment type="caution">
    <text evidence="9">The sequence shown here is derived from an EMBL/GenBank/DDBJ whole genome shotgun (WGS) entry which is preliminary data.</text>
</comment>
<dbReference type="SMART" id="SM00304">
    <property type="entry name" value="HAMP"/>
    <property type="match status" value="1"/>
</dbReference>
<dbReference type="EMBL" id="JACHXJ010000001">
    <property type="protein sequence ID" value="MBB3125402.1"/>
    <property type="molecule type" value="Genomic_DNA"/>
</dbReference>
<name>A0A839TFN3_9BACL</name>